<reference evidence="3 4" key="1">
    <citation type="submission" date="2019-03" db="EMBL/GenBank/DDBJ databases">
        <title>Subsurface microbial communities from deep shales in Ohio and West Virginia, USA.</title>
        <authorList>
            <person name="Wrighton K."/>
        </authorList>
    </citation>
    <scope>NUCLEOTIDE SEQUENCE [LARGE SCALE GENOMIC DNA]</scope>
    <source>
        <strain evidence="3 4">MSL 6dP</strain>
    </source>
</reference>
<keyword evidence="1" id="KW-0472">Membrane</keyword>
<keyword evidence="1" id="KW-0812">Transmembrane</keyword>
<dbReference type="Proteomes" id="UP000295832">
    <property type="component" value="Unassembled WGS sequence"/>
</dbReference>
<feature type="transmembrane region" description="Helical" evidence="1">
    <location>
        <begin position="36"/>
        <end position="53"/>
    </location>
</feature>
<dbReference type="InterPro" id="IPR014546">
    <property type="entry name" value="UCP028440_lipidA_biosyn"/>
</dbReference>
<accession>A0A4R8H9S3</accession>
<evidence type="ECO:0000259" key="2">
    <source>
        <dbReference type="SMART" id="SM01259"/>
    </source>
</evidence>
<sequence length="87" mass="9838">MLWIGIGLIGQAIFSLRFIIQWIASEKAQKSVIPNVFWYLSIAGSLTLLSYAIHQRDPVFILGQAAGSFIYLRNLILINKDNEREGD</sequence>
<proteinExistence type="predicted"/>
<gene>
    <name evidence="3" type="ORF">C7959_10797</name>
</gene>
<feature type="transmembrane region" description="Helical" evidence="1">
    <location>
        <begin position="6"/>
        <end position="24"/>
    </location>
</feature>
<evidence type="ECO:0000313" key="4">
    <source>
        <dbReference type="Proteomes" id="UP000295832"/>
    </source>
</evidence>
<keyword evidence="1" id="KW-1133">Transmembrane helix</keyword>
<dbReference type="AlphaFoldDB" id="A0A4R8H9S3"/>
<dbReference type="STRING" id="926561.GCA_000379025_01412"/>
<keyword evidence="4" id="KW-1185">Reference proteome</keyword>
<evidence type="ECO:0000313" key="3">
    <source>
        <dbReference type="EMBL" id="TDX52388.1"/>
    </source>
</evidence>
<dbReference type="GO" id="GO:0008915">
    <property type="term" value="F:lipid-A-disaccharide synthase activity"/>
    <property type="evidence" value="ECO:0007669"/>
    <property type="project" value="InterPro"/>
</dbReference>
<dbReference type="RefSeq" id="WP_134115896.1">
    <property type="nucleotide sequence ID" value="NZ_SOEG01000007.1"/>
</dbReference>
<dbReference type="GO" id="GO:0016020">
    <property type="term" value="C:membrane"/>
    <property type="evidence" value="ECO:0007669"/>
    <property type="project" value="GOC"/>
</dbReference>
<name>A0A4R8H9S3_9FIRM</name>
<dbReference type="SMART" id="SM01259">
    <property type="entry name" value="LAB_N"/>
    <property type="match status" value="1"/>
</dbReference>
<dbReference type="PIRSF" id="PIRSF028440">
    <property type="entry name" value="UCP_LAB_N"/>
    <property type="match status" value="1"/>
</dbReference>
<dbReference type="EMBL" id="SOEG01000007">
    <property type="protein sequence ID" value="TDX52388.1"/>
    <property type="molecule type" value="Genomic_DNA"/>
</dbReference>
<feature type="domain" description="Lipid A biosynthesis N-terminal" evidence="2">
    <location>
        <begin position="6"/>
        <end position="77"/>
    </location>
</feature>
<dbReference type="GO" id="GO:0009245">
    <property type="term" value="P:lipid A biosynthetic process"/>
    <property type="evidence" value="ECO:0007669"/>
    <property type="project" value="InterPro"/>
</dbReference>
<organism evidence="3 4">
    <name type="scientific">Orenia marismortui</name>
    <dbReference type="NCBI Taxonomy" id="46469"/>
    <lineage>
        <taxon>Bacteria</taxon>
        <taxon>Bacillati</taxon>
        <taxon>Bacillota</taxon>
        <taxon>Clostridia</taxon>
        <taxon>Halanaerobiales</taxon>
        <taxon>Halobacteroidaceae</taxon>
        <taxon>Orenia</taxon>
    </lineage>
</organism>
<protein>
    <submittedName>
        <fullName evidence="3">Lipid-A-disaccharide synthase-like uncharacterized protein</fullName>
    </submittedName>
</protein>
<dbReference type="Pfam" id="PF07578">
    <property type="entry name" value="LAB_N"/>
    <property type="match status" value="1"/>
</dbReference>
<dbReference type="InterPro" id="IPR011499">
    <property type="entry name" value="Lipid_A_biosynth_N"/>
</dbReference>
<evidence type="ECO:0000256" key="1">
    <source>
        <dbReference type="SAM" id="Phobius"/>
    </source>
</evidence>
<comment type="caution">
    <text evidence="3">The sequence shown here is derived from an EMBL/GenBank/DDBJ whole genome shotgun (WGS) entry which is preliminary data.</text>
</comment>